<dbReference type="EMBL" id="MFJX01000011">
    <property type="protein sequence ID" value="OGG31452.1"/>
    <property type="molecule type" value="Genomic_DNA"/>
</dbReference>
<comment type="caution">
    <text evidence="6">The sequence shown here is derived from an EMBL/GenBank/DDBJ whole genome shotgun (WGS) entry which is preliminary data.</text>
</comment>
<dbReference type="Proteomes" id="UP000176450">
    <property type="component" value="Unassembled WGS sequence"/>
</dbReference>
<evidence type="ECO:0000313" key="7">
    <source>
        <dbReference type="Proteomes" id="UP000176450"/>
    </source>
</evidence>
<keyword evidence="4" id="KW-0812">Transmembrane</keyword>
<evidence type="ECO:0000259" key="5">
    <source>
        <dbReference type="PROSITE" id="PS50830"/>
    </source>
</evidence>
<dbReference type="GO" id="GO:0004519">
    <property type="term" value="F:endonuclease activity"/>
    <property type="evidence" value="ECO:0007669"/>
    <property type="project" value="UniProtKB-KW"/>
</dbReference>
<dbReference type="SUPFAM" id="SSF50199">
    <property type="entry name" value="Staphylococcal nuclease"/>
    <property type="match status" value="1"/>
</dbReference>
<dbReference type="Gene3D" id="2.40.50.90">
    <property type="match status" value="1"/>
</dbReference>
<dbReference type="GO" id="GO:0016787">
    <property type="term" value="F:hydrolase activity"/>
    <property type="evidence" value="ECO:0007669"/>
    <property type="project" value="UniProtKB-KW"/>
</dbReference>
<evidence type="ECO:0000313" key="6">
    <source>
        <dbReference type="EMBL" id="OGG31452.1"/>
    </source>
</evidence>
<protein>
    <recommendedName>
        <fullName evidence="5">TNase-like domain-containing protein</fullName>
    </recommendedName>
</protein>
<reference evidence="6 7" key="1">
    <citation type="journal article" date="2016" name="Nat. Commun.">
        <title>Thousands of microbial genomes shed light on interconnected biogeochemical processes in an aquifer system.</title>
        <authorList>
            <person name="Anantharaman K."/>
            <person name="Brown C.T."/>
            <person name="Hug L.A."/>
            <person name="Sharon I."/>
            <person name="Castelle C.J."/>
            <person name="Probst A.J."/>
            <person name="Thomas B.C."/>
            <person name="Singh A."/>
            <person name="Wilkins M.J."/>
            <person name="Karaoz U."/>
            <person name="Brodie E.L."/>
            <person name="Williams K.H."/>
            <person name="Hubbard S.S."/>
            <person name="Banfield J.F."/>
        </authorList>
    </citation>
    <scope>NUCLEOTIDE SEQUENCE [LARGE SCALE GENOMIC DNA]</scope>
</reference>
<dbReference type="Pfam" id="PF00565">
    <property type="entry name" value="SNase"/>
    <property type="match status" value="1"/>
</dbReference>
<dbReference type="InterPro" id="IPR035437">
    <property type="entry name" value="SNase_OB-fold_sf"/>
</dbReference>
<keyword evidence="4" id="KW-1133">Transmembrane helix</keyword>
<accession>A0A1F6B3X7</accession>
<keyword evidence="1" id="KW-0540">Nuclease</keyword>
<feature type="domain" description="TNase-like" evidence="5">
    <location>
        <begin position="48"/>
        <end position="160"/>
    </location>
</feature>
<evidence type="ECO:0000256" key="4">
    <source>
        <dbReference type="SAM" id="Phobius"/>
    </source>
</evidence>
<dbReference type="PROSITE" id="PS50830">
    <property type="entry name" value="TNASE_3"/>
    <property type="match status" value="1"/>
</dbReference>
<keyword evidence="2" id="KW-0255">Endonuclease</keyword>
<keyword evidence="3" id="KW-0378">Hydrolase</keyword>
<evidence type="ECO:0000256" key="1">
    <source>
        <dbReference type="ARBA" id="ARBA00022722"/>
    </source>
</evidence>
<dbReference type="PANTHER" id="PTHR12302">
    <property type="entry name" value="EBNA2 BINDING PROTEIN P100"/>
    <property type="match status" value="1"/>
</dbReference>
<sequence>MKFPVRDIVGNMVVNKFSLWLVPLLIASIVLNIFLLFKNINLPQGITVIGVIDGDTLVLEGKSKVRLRYVDAPEKGLCGYDQASKELERLVTGKSVRIEETVPDTYGRGMALVYTGNTLINKEMVASGWVRYHHDVSPVTDQVKQADETARAQKLGIYGACQSTQNTDNPKCTVKGNIDKSTNTHIYYVPGCAQYSFTIVEEDIGEQWFCSESEARGAGYIKAKTCK</sequence>
<name>A0A1F6B3X7_9BACT</name>
<gene>
    <name evidence="6" type="ORF">A3A63_03455</name>
</gene>
<evidence type="ECO:0000256" key="2">
    <source>
        <dbReference type="ARBA" id="ARBA00022759"/>
    </source>
</evidence>
<proteinExistence type="predicted"/>
<feature type="transmembrane region" description="Helical" evidence="4">
    <location>
        <begin position="20"/>
        <end position="37"/>
    </location>
</feature>
<organism evidence="6 7">
    <name type="scientific">Candidatus Gottesmanbacteria bacterium RIFCSPLOWO2_01_FULL_46_9</name>
    <dbReference type="NCBI Taxonomy" id="1798394"/>
    <lineage>
        <taxon>Bacteria</taxon>
        <taxon>Candidatus Gottesmaniibacteriota</taxon>
    </lineage>
</organism>
<evidence type="ECO:0000256" key="3">
    <source>
        <dbReference type="ARBA" id="ARBA00022801"/>
    </source>
</evidence>
<keyword evidence="4" id="KW-0472">Membrane</keyword>
<dbReference type="AlphaFoldDB" id="A0A1F6B3X7"/>
<dbReference type="SMART" id="SM00318">
    <property type="entry name" value="SNc"/>
    <property type="match status" value="1"/>
</dbReference>
<dbReference type="PANTHER" id="PTHR12302:SF3">
    <property type="entry name" value="SERINE_THREONINE-PROTEIN KINASE 31"/>
    <property type="match status" value="1"/>
</dbReference>
<dbReference type="InterPro" id="IPR016071">
    <property type="entry name" value="Staphylococal_nuclease_OB-fold"/>
</dbReference>